<feature type="domain" description="KfrA N-terminal DNA-binding" evidence="2">
    <location>
        <begin position="6"/>
        <end position="109"/>
    </location>
</feature>
<feature type="compositionally biased region" description="Polar residues" evidence="1">
    <location>
        <begin position="212"/>
        <end position="224"/>
    </location>
</feature>
<proteinExistence type="predicted"/>
<accession>A0A450TBY5</accession>
<gene>
    <name evidence="3" type="ORF">BECKDK2373B_GA0170837_11228</name>
    <name evidence="4" type="ORF">BECKDK2373C_GA0170839_11167</name>
</gene>
<name>A0A450TBY5_9GAMM</name>
<evidence type="ECO:0000259" key="2">
    <source>
        <dbReference type="Pfam" id="PF11740"/>
    </source>
</evidence>
<keyword evidence="4" id="KW-0238">DNA-binding</keyword>
<feature type="compositionally biased region" description="Basic and acidic residues" evidence="1">
    <location>
        <begin position="176"/>
        <end position="194"/>
    </location>
</feature>
<evidence type="ECO:0000313" key="3">
    <source>
        <dbReference type="EMBL" id="VFJ63227.1"/>
    </source>
</evidence>
<reference evidence="4" key="1">
    <citation type="submission" date="2019-02" db="EMBL/GenBank/DDBJ databases">
        <authorList>
            <person name="Gruber-Vodicka R. H."/>
            <person name="Seah K. B. B."/>
        </authorList>
    </citation>
    <scope>NUCLEOTIDE SEQUENCE</scope>
    <source>
        <strain evidence="4">BECK_DK161</strain>
        <strain evidence="3">BECK_DK47</strain>
    </source>
</reference>
<feature type="compositionally biased region" description="Basic and acidic residues" evidence="1">
    <location>
        <begin position="242"/>
        <end position="251"/>
    </location>
</feature>
<protein>
    <submittedName>
        <fullName evidence="4">Replication region DNA-binding N-term</fullName>
    </submittedName>
</protein>
<dbReference type="Pfam" id="PF11740">
    <property type="entry name" value="KfrA_N"/>
    <property type="match status" value="1"/>
</dbReference>
<evidence type="ECO:0000256" key="1">
    <source>
        <dbReference type="SAM" id="MobiDB-lite"/>
    </source>
</evidence>
<sequence>MPSGVTKQGVWKIAEALTREEQIPSVISVRSQLGGGNPHTIATHLASWRAAHIEEQSLFHTEKEVLMAAQEEMEQERAELMEEIERLDGDLEKARKELSTSTHALDVARKGAERVETQSKIQEQQLKEVREKAEKLVERNQALQIEIAALKERTVHIDALRALIEKLQGELASLARSKETAKEPTKESDAKDGMAQRPMAEQKATAPENATGAGSSSAGPVTTPSRPPATPMASGQTPKGTQTKEGEEAQKKTPAITAPPKPSSPPSPAFGKSERPGTIRK</sequence>
<dbReference type="EMBL" id="CAADEY010000116">
    <property type="protein sequence ID" value="VFJ64305.1"/>
    <property type="molecule type" value="Genomic_DNA"/>
</dbReference>
<feature type="region of interest" description="Disordered" evidence="1">
    <location>
        <begin position="175"/>
        <end position="281"/>
    </location>
</feature>
<dbReference type="AlphaFoldDB" id="A0A450TBY5"/>
<dbReference type="GO" id="GO:0003677">
    <property type="term" value="F:DNA binding"/>
    <property type="evidence" value="ECO:0007669"/>
    <property type="project" value="UniProtKB-KW"/>
</dbReference>
<evidence type="ECO:0000313" key="4">
    <source>
        <dbReference type="EMBL" id="VFJ64305.1"/>
    </source>
</evidence>
<feature type="compositionally biased region" description="Pro residues" evidence="1">
    <location>
        <begin position="257"/>
        <end position="268"/>
    </location>
</feature>
<organism evidence="4">
    <name type="scientific">Candidatus Kentrum sp. DK</name>
    <dbReference type="NCBI Taxonomy" id="2126562"/>
    <lineage>
        <taxon>Bacteria</taxon>
        <taxon>Pseudomonadati</taxon>
        <taxon>Pseudomonadota</taxon>
        <taxon>Gammaproteobacteria</taxon>
        <taxon>Candidatus Kentrum</taxon>
    </lineage>
</organism>
<dbReference type="EMBL" id="CAADEX010000122">
    <property type="protein sequence ID" value="VFJ63227.1"/>
    <property type="molecule type" value="Genomic_DNA"/>
</dbReference>
<dbReference type="InterPro" id="IPR021104">
    <property type="entry name" value="KfrA_DNA-bd_N"/>
</dbReference>
<feature type="compositionally biased region" description="Basic and acidic residues" evidence="1">
    <location>
        <begin position="272"/>
        <end position="281"/>
    </location>
</feature>